<dbReference type="RefSeq" id="WP_088464098.1">
    <property type="nucleotide sequence ID" value="NZ_NIRR01000011.1"/>
</dbReference>
<dbReference type="Pfam" id="PF00805">
    <property type="entry name" value="Pentapeptide"/>
    <property type="match status" value="1"/>
</dbReference>
<dbReference type="InterPro" id="IPR052949">
    <property type="entry name" value="PA_immunity-related"/>
</dbReference>
<accession>A0A246FNZ7</accession>
<keyword evidence="2" id="KW-1185">Reference proteome</keyword>
<dbReference type="SUPFAM" id="SSF141571">
    <property type="entry name" value="Pentapeptide repeat-like"/>
    <property type="match status" value="1"/>
</dbReference>
<dbReference type="PANTHER" id="PTHR42999:SF1">
    <property type="entry name" value="PENTAPEPTIDE REPEAT-CONTAINING PROTEIN"/>
    <property type="match status" value="1"/>
</dbReference>
<comment type="caution">
    <text evidence="1">The sequence shown here is derived from an EMBL/GenBank/DDBJ whole genome shotgun (WGS) entry which is preliminary data.</text>
</comment>
<proteinExistence type="predicted"/>
<dbReference type="Pfam" id="PF13599">
    <property type="entry name" value="Pentapeptide_4"/>
    <property type="match status" value="1"/>
</dbReference>
<protein>
    <recommendedName>
        <fullName evidence="3">Pentapeptide repeat-containing protein</fullName>
    </recommendedName>
</protein>
<gene>
    <name evidence="1" type="ORF">CDA63_08895</name>
</gene>
<evidence type="ECO:0000313" key="1">
    <source>
        <dbReference type="EMBL" id="OWP63484.1"/>
    </source>
</evidence>
<name>A0A246FNZ7_9BACT</name>
<dbReference type="PANTHER" id="PTHR42999">
    <property type="entry name" value="ANTIBIOTIC RESISTANCE PROTEIN MCBG"/>
    <property type="match status" value="1"/>
</dbReference>
<organism evidence="1 2">
    <name type="scientific">Hymenobacter amundsenii</name>
    <dbReference type="NCBI Taxonomy" id="2006685"/>
    <lineage>
        <taxon>Bacteria</taxon>
        <taxon>Pseudomonadati</taxon>
        <taxon>Bacteroidota</taxon>
        <taxon>Cytophagia</taxon>
        <taxon>Cytophagales</taxon>
        <taxon>Hymenobacteraceae</taxon>
        <taxon>Hymenobacter</taxon>
    </lineage>
</organism>
<sequence length="203" mass="22664">MRKPTTRKPVKALAKPTRFPLENVLTRVLPPELVGQREFEQVHFIGFDLGQADLSGRRFSECRFENCNLAGATLANTSLQNVAFDGCKLLGLQFTACRDMLFDVHFDRCQLDYASFWGKAMPNTRFVGCSLQEADFTRADLTNAVFDECQLQGAVFSQTCLLAADFRTAQNIVLDPDQNELKKAQFALTSLPGLLGKYGLLVE</sequence>
<dbReference type="OrthoDB" id="67652at2"/>
<dbReference type="AlphaFoldDB" id="A0A246FNZ7"/>
<dbReference type="Gene3D" id="2.160.20.80">
    <property type="entry name" value="E3 ubiquitin-protein ligase SopA"/>
    <property type="match status" value="1"/>
</dbReference>
<evidence type="ECO:0008006" key="3">
    <source>
        <dbReference type="Google" id="ProtNLM"/>
    </source>
</evidence>
<evidence type="ECO:0000313" key="2">
    <source>
        <dbReference type="Proteomes" id="UP000197277"/>
    </source>
</evidence>
<dbReference type="Proteomes" id="UP000197277">
    <property type="component" value="Unassembled WGS sequence"/>
</dbReference>
<dbReference type="EMBL" id="NIRR01000011">
    <property type="protein sequence ID" value="OWP63484.1"/>
    <property type="molecule type" value="Genomic_DNA"/>
</dbReference>
<reference evidence="1 2" key="1">
    <citation type="submission" date="2017-06" db="EMBL/GenBank/DDBJ databases">
        <title>Hymenobacter amundsenii sp. nov. isolated from regoliths in Antarctica.</title>
        <authorList>
            <person name="Sedlacek I."/>
            <person name="Kralova S."/>
            <person name="Pantucek R."/>
            <person name="Svec P."/>
            <person name="Holochova P."/>
            <person name="Stankova E."/>
            <person name="Vrbovska V."/>
            <person name="Busse H.-J."/>
        </authorList>
    </citation>
    <scope>NUCLEOTIDE SEQUENCE [LARGE SCALE GENOMIC DNA]</scope>
    <source>
        <strain evidence="1 2">CCM 8682</strain>
    </source>
</reference>
<dbReference type="InterPro" id="IPR001646">
    <property type="entry name" value="5peptide_repeat"/>
</dbReference>